<gene>
    <name evidence="1" type="ORF">S06H3_50980</name>
</gene>
<dbReference type="InterPro" id="IPR029066">
    <property type="entry name" value="PLP-binding_barrel"/>
</dbReference>
<sequence>ELSEKISNKNIKNVKMDYLSMGMTDDFEVAIEEGANMIRIGRGIFGF</sequence>
<dbReference type="AlphaFoldDB" id="X1PR15"/>
<feature type="non-terminal residue" evidence="1">
    <location>
        <position position="1"/>
    </location>
</feature>
<evidence type="ECO:0000313" key="1">
    <source>
        <dbReference type="EMBL" id="GAI33344.1"/>
    </source>
</evidence>
<dbReference type="SUPFAM" id="SSF51419">
    <property type="entry name" value="PLP-binding barrel"/>
    <property type="match status" value="1"/>
</dbReference>
<proteinExistence type="predicted"/>
<name>X1PR15_9ZZZZ</name>
<organism evidence="1">
    <name type="scientific">marine sediment metagenome</name>
    <dbReference type="NCBI Taxonomy" id="412755"/>
    <lineage>
        <taxon>unclassified sequences</taxon>
        <taxon>metagenomes</taxon>
        <taxon>ecological metagenomes</taxon>
    </lineage>
</organism>
<dbReference type="Gene3D" id="3.20.20.10">
    <property type="entry name" value="Alanine racemase"/>
    <property type="match status" value="1"/>
</dbReference>
<protein>
    <recommendedName>
        <fullName evidence="2">Alanine racemase N-terminal domain-containing protein</fullName>
    </recommendedName>
</protein>
<comment type="caution">
    <text evidence="1">The sequence shown here is derived from an EMBL/GenBank/DDBJ whole genome shotgun (WGS) entry which is preliminary data.</text>
</comment>
<reference evidence="1" key="1">
    <citation type="journal article" date="2014" name="Front. Microbiol.">
        <title>High frequency of phylogenetically diverse reductive dehalogenase-homologous genes in deep subseafloor sedimentary metagenomes.</title>
        <authorList>
            <person name="Kawai M."/>
            <person name="Futagami T."/>
            <person name="Toyoda A."/>
            <person name="Takaki Y."/>
            <person name="Nishi S."/>
            <person name="Hori S."/>
            <person name="Arai W."/>
            <person name="Tsubouchi T."/>
            <person name="Morono Y."/>
            <person name="Uchiyama I."/>
            <person name="Ito T."/>
            <person name="Fujiyama A."/>
            <person name="Inagaki F."/>
            <person name="Takami H."/>
        </authorList>
    </citation>
    <scope>NUCLEOTIDE SEQUENCE</scope>
    <source>
        <strain evidence="1">Expedition CK06-06</strain>
    </source>
</reference>
<evidence type="ECO:0008006" key="2">
    <source>
        <dbReference type="Google" id="ProtNLM"/>
    </source>
</evidence>
<dbReference type="EMBL" id="BARV01032319">
    <property type="protein sequence ID" value="GAI33344.1"/>
    <property type="molecule type" value="Genomic_DNA"/>
</dbReference>
<accession>X1PR15</accession>